<feature type="region of interest" description="Disordered" evidence="1">
    <location>
        <begin position="1"/>
        <end position="23"/>
    </location>
</feature>
<evidence type="ECO:0000256" key="1">
    <source>
        <dbReference type="SAM" id="MobiDB-lite"/>
    </source>
</evidence>
<evidence type="ECO:0000313" key="2">
    <source>
        <dbReference type="EMBL" id="SLM88264.1"/>
    </source>
</evidence>
<protein>
    <submittedName>
        <fullName evidence="2">Uncharacterized protein</fullName>
    </submittedName>
</protein>
<accession>A0A1X6WTD5</accession>
<dbReference type="AlphaFoldDB" id="A0A1X6WTD5"/>
<proteinExistence type="predicted"/>
<keyword evidence="3" id="KW-1185">Reference proteome</keyword>
<feature type="compositionally biased region" description="Low complexity" evidence="1">
    <location>
        <begin position="1"/>
        <end position="14"/>
    </location>
</feature>
<evidence type="ECO:0000313" key="3">
    <source>
        <dbReference type="Proteomes" id="UP000195981"/>
    </source>
</evidence>
<gene>
    <name evidence="2" type="ORF">FM110_01480</name>
</gene>
<dbReference type="Proteomes" id="UP000195981">
    <property type="component" value="Unassembled WGS sequence"/>
</dbReference>
<sequence length="54" mass="5398">MALTSSNSRKSGSSGVDRAACSSSATAAYRDVEASATSMSRVVRATSGSRAIIA</sequence>
<name>A0A1X6WTD5_9MICO</name>
<organism evidence="2 3">
    <name type="scientific">Brachybacterium nesterenkovii</name>
    <dbReference type="NCBI Taxonomy" id="47847"/>
    <lineage>
        <taxon>Bacteria</taxon>
        <taxon>Bacillati</taxon>
        <taxon>Actinomycetota</taxon>
        <taxon>Actinomycetes</taxon>
        <taxon>Micrococcales</taxon>
        <taxon>Dermabacteraceae</taxon>
        <taxon>Brachybacterium</taxon>
    </lineage>
</organism>
<dbReference type="EMBL" id="FWFG01000013">
    <property type="protein sequence ID" value="SLM88264.1"/>
    <property type="molecule type" value="Genomic_DNA"/>
</dbReference>
<reference evidence="2 3" key="1">
    <citation type="submission" date="2017-02" db="EMBL/GenBank/DDBJ databases">
        <authorList>
            <person name="Peterson S.W."/>
        </authorList>
    </citation>
    <scope>NUCLEOTIDE SEQUENCE [LARGE SCALE GENOMIC DNA]</scope>
    <source>
        <strain evidence="2 3">CIP104813</strain>
    </source>
</reference>